<dbReference type="RefSeq" id="WP_096046221.1">
    <property type="nucleotide sequence ID" value="NZ_CP023275.1"/>
</dbReference>
<reference evidence="3" key="1">
    <citation type="submission" date="2017-09" db="EMBL/GenBank/DDBJ databases">
        <title>The complete genome of Sulfurospirillum sp. JPD-1.</title>
        <authorList>
            <person name="Goris T."/>
        </authorList>
    </citation>
    <scope>NUCLEOTIDE SEQUENCE [LARGE SCALE GENOMIC DNA]</scope>
    <source>
        <strain evidence="3">JPD-1</strain>
    </source>
</reference>
<proteinExistence type="predicted"/>
<dbReference type="OrthoDB" id="7827693at2"/>
<evidence type="ECO:0000259" key="1">
    <source>
        <dbReference type="Pfam" id="PF01656"/>
    </source>
</evidence>
<dbReference type="EMBL" id="CP023275">
    <property type="protein sequence ID" value="ATB69095.1"/>
    <property type="molecule type" value="Genomic_DNA"/>
</dbReference>
<evidence type="ECO:0000313" key="2">
    <source>
        <dbReference type="EMBL" id="ATB69095.1"/>
    </source>
</evidence>
<gene>
    <name evidence="2" type="ORF">SJPD1_0983</name>
</gene>
<dbReference type="Proteomes" id="UP000217349">
    <property type="component" value="Chromosome"/>
</dbReference>
<dbReference type="CDD" id="cd02042">
    <property type="entry name" value="ParAB_family"/>
    <property type="match status" value="1"/>
</dbReference>
<feature type="domain" description="CobQ/CobB/MinD/ParA nucleotide binding" evidence="1">
    <location>
        <begin position="4"/>
        <end position="153"/>
    </location>
</feature>
<dbReference type="KEGG" id="sulj:SJPD1_0983"/>
<dbReference type="SUPFAM" id="SSF52540">
    <property type="entry name" value="P-loop containing nucleoside triphosphate hydrolases"/>
    <property type="match status" value="1"/>
</dbReference>
<sequence length="186" mass="20773">MIVSVINKKGGVGKTPISFSLAKDLGYYLQSNDNSVIESIYPDMAKISSSPEIIDNCVYDFGGFVSSGVLPILKASSAILIPTSNDYNSILRTVETIEELQPLNENLFIIVTKTEKEGDFETVKNAINQHFDNLEFFELRLSKAFKNTIETGLSITELYNETPLSKCAYKTVFQQYKSILDLFKGE</sequence>
<dbReference type="InterPro" id="IPR027417">
    <property type="entry name" value="P-loop_NTPase"/>
</dbReference>
<evidence type="ECO:0000313" key="3">
    <source>
        <dbReference type="Proteomes" id="UP000217349"/>
    </source>
</evidence>
<dbReference type="Pfam" id="PF01656">
    <property type="entry name" value="CbiA"/>
    <property type="match status" value="1"/>
</dbReference>
<protein>
    <recommendedName>
        <fullName evidence="1">CobQ/CobB/MinD/ParA nucleotide binding domain-containing protein</fullName>
    </recommendedName>
</protein>
<dbReference type="AlphaFoldDB" id="A0A290HCE2"/>
<name>A0A290HCE2_9BACT</name>
<accession>A0A290HCE2</accession>
<organism evidence="2 3">
    <name type="scientific">Sulfurospirillum diekertiae</name>
    <dbReference type="NCBI Taxonomy" id="1854492"/>
    <lineage>
        <taxon>Bacteria</taxon>
        <taxon>Pseudomonadati</taxon>
        <taxon>Campylobacterota</taxon>
        <taxon>Epsilonproteobacteria</taxon>
        <taxon>Campylobacterales</taxon>
        <taxon>Sulfurospirillaceae</taxon>
        <taxon>Sulfurospirillum</taxon>
    </lineage>
</organism>
<dbReference type="InterPro" id="IPR002586">
    <property type="entry name" value="CobQ/CobB/MinD/ParA_Nub-bd_dom"/>
</dbReference>
<dbReference type="Gene3D" id="3.40.50.300">
    <property type="entry name" value="P-loop containing nucleotide triphosphate hydrolases"/>
    <property type="match status" value="1"/>
</dbReference>